<reference evidence="2 3" key="1">
    <citation type="submission" date="2021-12" db="EMBL/GenBank/DDBJ databases">
        <title>Discovery of the Pendulisporaceae a myxobacterial family with distinct sporulation behavior and unique specialized metabolism.</title>
        <authorList>
            <person name="Garcia R."/>
            <person name="Popoff A."/>
            <person name="Bader C.D."/>
            <person name="Loehr J."/>
            <person name="Walesch S."/>
            <person name="Walt C."/>
            <person name="Boldt J."/>
            <person name="Bunk B."/>
            <person name="Haeckl F.J.F.P.J."/>
            <person name="Gunesch A.P."/>
            <person name="Birkelbach J."/>
            <person name="Nuebel U."/>
            <person name="Pietschmann T."/>
            <person name="Bach T."/>
            <person name="Mueller R."/>
        </authorList>
    </citation>
    <scope>NUCLEOTIDE SEQUENCE [LARGE SCALE GENOMIC DNA]</scope>
    <source>
        <strain evidence="2 3">MSr11954</strain>
    </source>
</reference>
<dbReference type="Proteomes" id="UP001370348">
    <property type="component" value="Chromosome"/>
</dbReference>
<sequence>MDEAREQLITAICLFPDEETAVERGLDAADLSPEERAHFEAHARRLLLYRRLVRGNLEGAARRLLPRTVACLERCGAFERELGAFFAEACTRTHYLRDMGAELVRWGVPRWSGADFPRHLADLARYEALELDVAIAAPAPAPAARDELALDRAVVFEPTARLAHFAHAVHEEDGDPPSARAATVLVFRDREHAVHTREIAPDVAPVLERLLAGATLAHAVRGESSAAIDDALLARVAEALAALADEHILLGASA</sequence>
<dbReference type="InterPro" id="IPR054098">
    <property type="entry name" value="NGO1945-like_C"/>
</dbReference>
<proteinExistence type="predicted"/>
<protein>
    <recommendedName>
        <fullName evidence="1">NGO1945-like C-terminal domain-containing protein</fullName>
    </recommendedName>
</protein>
<organism evidence="2 3">
    <name type="scientific">Pendulispora albinea</name>
    <dbReference type="NCBI Taxonomy" id="2741071"/>
    <lineage>
        <taxon>Bacteria</taxon>
        <taxon>Pseudomonadati</taxon>
        <taxon>Myxococcota</taxon>
        <taxon>Myxococcia</taxon>
        <taxon>Myxococcales</taxon>
        <taxon>Sorangiineae</taxon>
        <taxon>Pendulisporaceae</taxon>
        <taxon>Pendulispora</taxon>
    </lineage>
</organism>
<gene>
    <name evidence="2" type="ORF">LZC94_45210</name>
</gene>
<evidence type="ECO:0000313" key="3">
    <source>
        <dbReference type="Proteomes" id="UP001370348"/>
    </source>
</evidence>
<dbReference type="InterPro" id="IPR044922">
    <property type="entry name" value="DUF2063_N_sf"/>
</dbReference>
<dbReference type="Gene3D" id="1.10.150.690">
    <property type="entry name" value="DUF2063"/>
    <property type="match status" value="1"/>
</dbReference>
<dbReference type="Pfam" id="PF22106">
    <property type="entry name" value="NGO1945_C"/>
    <property type="match status" value="1"/>
</dbReference>
<dbReference type="RefSeq" id="WP_394824629.1">
    <property type="nucleotide sequence ID" value="NZ_CP089984.1"/>
</dbReference>
<feature type="domain" description="NGO1945-like C-terminal" evidence="1">
    <location>
        <begin position="158"/>
        <end position="243"/>
    </location>
</feature>
<dbReference type="EMBL" id="CP089984">
    <property type="protein sequence ID" value="WXB15006.1"/>
    <property type="molecule type" value="Genomic_DNA"/>
</dbReference>
<keyword evidence="3" id="KW-1185">Reference proteome</keyword>
<evidence type="ECO:0000313" key="2">
    <source>
        <dbReference type="EMBL" id="WXB15006.1"/>
    </source>
</evidence>
<dbReference type="Gene3D" id="3.90.930.50">
    <property type="match status" value="1"/>
</dbReference>
<evidence type="ECO:0000259" key="1">
    <source>
        <dbReference type="Pfam" id="PF22106"/>
    </source>
</evidence>
<accession>A0ABZ2LVQ7</accession>
<name>A0ABZ2LVQ7_9BACT</name>